<dbReference type="STRING" id="694429.Pyrfu_0078"/>
<dbReference type="SUPFAM" id="SSF56762">
    <property type="entry name" value="HydB/Nqo4-like"/>
    <property type="match status" value="1"/>
</dbReference>
<dbReference type="PANTHER" id="PTHR42958:SF4">
    <property type="entry name" value="HYDROGENASE EXPRESSION_FORMATION PROTEIN HUPK"/>
    <property type="match status" value="1"/>
</dbReference>
<dbReference type="Proteomes" id="UP000001037">
    <property type="component" value="Chromosome"/>
</dbReference>
<dbReference type="InterPro" id="IPR029014">
    <property type="entry name" value="NiFe-Hase_large"/>
</dbReference>
<accession>G0EE34</accession>
<keyword evidence="5 7" id="KW-0479">Metal-binding</keyword>
<feature type="binding site" evidence="7">
    <location>
        <position position="611"/>
    </location>
    <ligand>
        <name>Ni(2+)</name>
        <dbReference type="ChEBI" id="CHEBI:49786"/>
    </ligand>
</feature>
<protein>
    <submittedName>
        <fullName evidence="8">Nickel-dependent hydrogenase large subunit</fullName>
    </submittedName>
</protein>
<gene>
    <name evidence="8" type="ordered locus">Pyrfu_0078</name>
</gene>
<dbReference type="KEGG" id="pfm:Pyrfu_0078"/>
<dbReference type="GeneID" id="11139704"/>
<comment type="cofactor">
    <cofactor evidence="7">
        <name>Fe cation</name>
        <dbReference type="ChEBI" id="CHEBI:24875"/>
    </cofactor>
</comment>
<feature type="binding site" evidence="7">
    <location>
        <position position="69"/>
    </location>
    <ligand>
        <name>Fe cation</name>
        <dbReference type="ChEBI" id="CHEBI:24875"/>
    </ligand>
</feature>
<feature type="binding site" evidence="7">
    <location>
        <position position="69"/>
    </location>
    <ligand>
        <name>Ni(2+)</name>
        <dbReference type="ChEBI" id="CHEBI:49786"/>
    </ligand>
</feature>
<dbReference type="Pfam" id="PF00374">
    <property type="entry name" value="NiFeSe_Hases"/>
    <property type="match status" value="2"/>
</dbReference>
<keyword evidence="9" id="KW-1185">Reference proteome</keyword>
<evidence type="ECO:0000256" key="3">
    <source>
        <dbReference type="ARBA" id="ARBA00009292"/>
    </source>
</evidence>
<dbReference type="InterPro" id="IPR018194">
    <property type="entry name" value="Ni-dep_hyd_lsu_Ni_BS"/>
</dbReference>
<feature type="binding site" evidence="7">
    <location>
        <position position="617"/>
    </location>
    <ligand>
        <name>Mg(2+)</name>
        <dbReference type="ChEBI" id="CHEBI:18420"/>
    </ligand>
</feature>
<dbReference type="InterPro" id="IPR050867">
    <property type="entry name" value="NiFe/NiFeSe_hydrgnase_LSU"/>
</dbReference>
<keyword evidence="4 7" id="KW-0533">Nickel</keyword>
<proteinExistence type="inferred from homology"/>
<dbReference type="EMBL" id="CP002838">
    <property type="protein sequence ID" value="AEM37950.1"/>
    <property type="molecule type" value="Genomic_DNA"/>
</dbReference>
<dbReference type="OrthoDB" id="42371at2157"/>
<organism evidence="8 9">
    <name type="scientific">Pyrolobus fumarii (strain DSM 11204 / 1A)</name>
    <dbReference type="NCBI Taxonomy" id="694429"/>
    <lineage>
        <taxon>Archaea</taxon>
        <taxon>Thermoproteota</taxon>
        <taxon>Thermoprotei</taxon>
        <taxon>Desulfurococcales</taxon>
        <taxon>Pyrodictiaceae</taxon>
        <taxon>Pyrolobus</taxon>
    </lineage>
</organism>
<dbReference type="HOGENOM" id="CLU_030087_0_0_2"/>
<evidence type="ECO:0000256" key="6">
    <source>
        <dbReference type="ARBA" id="ARBA00023002"/>
    </source>
</evidence>
<dbReference type="PROSITE" id="PS00508">
    <property type="entry name" value="NI_HGENASE_L_2"/>
    <property type="match status" value="1"/>
</dbReference>
<dbReference type="InParanoid" id="G0EE34"/>
<evidence type="ECO:0000313" key="9">
    <source>
        <dbReference type="Proteomes" id="UP000001037"/>
    </source>
</evidence>
<keyword evidence="7" id="KW-0408">Iron</keyword>
<keyword evidence="6" id="KW-0560">Oxidoreductase</keyword>
<dbReference type="RefSeq" id="WP_014025627.1">
    <property type="nucleotide sequence ID" value="NC_015931.1"/>
</dbReference>
<reference evidence="8 9" key="1">
    <citation type="journal article" date="2011" name="Stand. Genomic Sci.">
        <title>Complete genome sequence of the hyperthermophilic chemolithoautotroph Pyrolobus fumarii type strain (1A).</title>
        <authorList>
            <person name="Anderson I."/>
            <person name="Goker M."/>
            <person name="Nolan M."/>
            <person name="Lucas S."/>
            <person name="Hammon N."/>
            <person name="Deshpande S."/>
            <person name="Cheng J.F."/>
            <person name="Tapia R."/>
            <person name="Han C."/>
            <person name="Goodwin L."/>
            <person name="Pitluck S."/>
            <person name="Huntemann M."/>
            <person name="Liolios K."/>
            <person name="Ivanova N."/>
            <person name="Pagani I."/>
            <person name="Mavromatis K."/>
            <person name="Ovchinikova G."/>
            <person name="Pati A."/>
            <person name="Chen A."/>
            <person name="Palaniappan K."/>
            <person name="Land M."/>
            <person name="Hauser L."/>
            <person name="Brambilla E.M."/>
            <person name="Huber H."/>
            <person name="Yasawong M."/>
            <person name="Rohde M."/>
            <person name="Spring S."/>
            <person name="Abt B."/>
            <person name="Sikorski J."/>
            <person name="Wirth R."/>
            <person name="Detter J.C."/>
            <person name="Woyke T."/>
            <person name="Bristow J."/>
            <person name="Eisen J.A."/>
            <person name="Markowitz V."/>
            <person name="Hugenholtz P."/>
            <person name="Kyrpides N.C."/>
            <person name="Klenk H.P."/>
            <person name="Lapidus A."/>
        </authorList>
    </citation>
    <scope>NUCLEOTIDE SEQUENCE [LARGE SCALE GENOMIC DNA]</scope>
    <source>
        <strain evidence="9">DSM 11204 / 1A</strain>
    </source>
</reference>
<feature type="binding site" evidence="7">
    <location>
        <position position="614"/>
    </location>
    <ligand>
        <name>Fe cation</name>
        <dbReference type="ChEBI" id="CHEBI:24875"/>
    </ligand>
</feature>
<evidence type="ECO:0000256" key="4">
    <source>
        <dbReference type="ARBA" id="ARBA00022596"/>
    </source>
</evidence>
<dbReference type="Gene3D" id="1.10.645.10">
    <property type="entry name" value="Cytochrome-c3 Hydrogenase, chain B"/>
    <property type="match status" value="1"/>
</dbReference>
<dbReference type="eggNOG" id="arCOG01550">
    <property type="taxonomic scope" value="Archaea"/>
</dbReference>
<name>G0EE34_PYRF1</name>
<comment type="similarity">
    <text evidence="3">Belongs to the [NiFe]/[NiFeSe] hydrogenase large subunit family.</text>
</comment>
<comment type="subcellular location">
    <subcellularLocation>
        <location evidence="2">Cell envelope</location>
    </subcellularLocation>
</comment>
<comment type="cofactor">
    <cofactor evidence="1 7">
        <name>Ni(2+)</name>
        <dbReference type="ChEBI" id="CHEBI:49786"/>
    </cofactor>
</comment>
<evidence type="ECO:0000256" key="2">
    <source>
        <dbReference type="ARBA" id="ARBA00004196"/>
    </source>
</evidence>
<sequence length="641" mass="71862">MVREIKLHIDPVTRIEGHLGVRVHVDADTRKPTGKVWAFVTMFSGFEIFGIGRPPEDLAHVTSRICGVCGASHANASTLAVDMAYGVSPKPMGVVLRNMAFAMTDHIYDHTIILGMLEGPDYSAALVKKFTPKVYEAAKQTRAENRDIHGFTTIADIMEALNPVVGKVWQLAVKFQRIAREAGVLIYGRHSHPSTLLPGGIATDLSNAQYLFTGYTFRLAKLTAWAKWFYALWEDLMRFYEENVTLDPAGNLSYACNGLSYAYTEEPKECPGMRTTVLAAASSGLFDDPEVYGEGMPEYNPEEFYKSIDKAGRARMLKPGVIIKGKMVTDKLTEYQVSIMEHVERAFYKEWDMPDFGTDVDPAGNKLLWGRVDPRFHPWNKITVPEVTSKTIKWDGKYTWAAHVRLVWKDGSILPFEVGPYTRLLATSMHAYKLEAAVVDASLVSDGNNKLKVHLPRACAEGLPSSVCEPMEFEWKVPPISTTIYRLWARAFNLVVDIVAAWKSVEQGLALLGQGRVETSRPWKTPGDVTRGFGFTEAPRGTVRHWVVQKGGRTLNIQIHAPSTGNVSPQDRYGFSPYEQSVLNSWVTEEGKPEEWQGLDFVRSIRSFDPCLACAVHIGFYRNGKEIKRVKKVITNVYYSF</sequence>
<dbReference type="GO" id="GO:0008901">
    <property type="term" value="F:ferredoxin hydrogenase activity"/>
    <property type="evidence" value="ECO:0007669"/>
    <property type="project" value="InterPro"/>
</dbReference>
<dbReference type="AlphaFoldDB" id="G0EE34"/>
<feature type="binding site" evidence="7">
    <location>
        <position position="47"/>
    </location>
    <ligand>
        <name>Mg(2+)</name>
        <dbReference type="ChEBI" id="CHEBI:18420"/>
    </ligand>
</feature>
<evidence type="ECO:0000313" key="8">
    <source>
        <dbReference type="EMBL" id="AEM37950.1"/>
    </source>
</evidence>
<dbReference type="InterPro" id="IPR001501">
    <property type="entry name" value="Ni-dep_hyd_lsu"/>
</dbReference>
<evidence type="ECO:0000256" key="7">
    <source>
        <dbReference type="PIRSR" id="PIRSR601501-1"/>
    </source>
</evidence>
<evidence type="ECO:0000256" key="5">
    <source>
        <dbReference type="ARBA" id="ARBA00022723"/>
    </source>
</evidence>
<keyword evidence="7" id="KW-0460">Magnesium</keyword>
<dbReference type="PANTHER" id="PTHR42958">
    <property type="entry name" value="HYDROGENASE-2 LARGE CHAIN"/>
    <property type="match status" value="1"/>
</dbReference>
<feature type="binding site" evidence="7">
    <location>
        <position position="559"/>
    </location>
    <ligand>
        <name>Mg(2+)</name>
        <dbReference type="ChEBI" id="CHEBI:18420"/>
    </ligand>
</feature>
<evidence type="ECO:0000256" key="1">
    <source>
        <dbReference type="ARBA" id="ARBA00001967"/>
    </source>
</evidence>
<feature type="binding site" evidence="7">
    <location>
        <position position="66"/>
    </location>
    <ligand>
        <name>Ni(2+)</name>
        <dbReference type="ChEBI" id="CHEBI:49786"/>
    </ligand>
</feature>
<dbReference type="GO" id="GO:0016151">
    <property type="term" value="F:nickel cation binding"/>
    <property type="evidence" value="ECO:0007669"/>
    <property type="project" value="InterPro"/>
</dbReference>